<evidence type="ECO:0000313" key="5">
    <source>
        <dbReference type="Proteomes" id="UP000831787"/>
    </source>
</evidence>
<organism evidence="4 5">
    <name type="scientific">Halobacillus salinarum</name>
    <dbReference type="NCBI Taxonomy" id="2932257"/>
    <lineage>
        <taxon>Bacteria</taxon>
        <taxon>Bacillati</taxon>
        <taxon>Bacillota</taxon>
        <taxon>Bacilli</taxon>
        <taxon>Bacillales</taxon>
        <taxon>Bacillaceae</taxon>
        <taxon>Halobacillus</taxon>
    </lineage>
</organism>
<evidence type="ECO:0000256" key="2">
    <source>
        <dbReference type="ARBA" id="ARBA00022963"/>
    </source>
</evidence>
<dbReference type="InterPro" id="IPR017395">
    <property type="entry name" value="Chlorophyllase-like"/>
</dbReference>
<keyword evidence="3" id="KW-0443">Lipid metabolism</keyword>
<proteinExistence type="predicted"/>
<evidence type="ECO:0000256" key="1">
    <source>
        <dbReference type="ARBA" id="ARBA00022801"/>
    </source>
</evidence>
<keyword evidence="2" id="KW-0442">Lipid degradation</keyword>
<dbReference type="Gene3D" id="3.40.50.1820">
    <property type="entry name" value="alpha/beta hydrolase"/>
    <property type="match status" value="1"/>
</dbReference>
<dbReference type="PANTHER" id="PTHR10272:SF0">
    <property type="entry name" value="PLATELET-ACTIVATING FACTOR ACETYLHYDROLASE"/>
    <property type="match status" value="1"/>
</dbReference>
<name>A0ABY4ENP2_9BACI</name>
<dbReference type="PANTHER" id="PTHR10272">
    <property type="entry name" value="PLATELET-ACTIVATING FACTOR ACETYLHYDROLASE"/>
    <property type="match status" value="1"/>
</dbReference>
<reference evidence="4 5" key="1">
    <citation type="submission" date="2022-04" db="EMBL/GenBank/DDBJ databases">
        <title>Halobacillus sp. isolated from saltern.</title>
        <authorList>
            <person name="Won M."/>
            <person name="Lee C.-M."/>
            <person name="Woen H.-Y."/>
            <person name="Kwon S.-W."/>
        </authorList>
    </citation>
    <scope>NUCLEOTIDE SEQUENCE [LARGE SCALE GENOMIC DNA]</scope>
    <source>
        <strain evidence="4 5">SSBR10-3</strain>
    </source>
</reference>
<dbReference type="Proteomes" id="UP000831787">
    <property type="component" value="Chromosome"/>
</dbReference>
<dbReference type="GO" id="GO:0016787">
    <property type="term" value="F:hydrolase activity"/>
    <property type="evidence" value="ECO:0007669"/>
    <property type="project" value="UniProtKB-KW"/>
</dbReference>
<sequence length="290" mass="31937">MQKECHTCGYQQVEVAEKGFTFPMLVMYPTSILETEERVGPYVLKAAKHAPVSEGEHPLAIISHGTGGTPYVYRTLARYLARCGFVVGLPEHPFNNLTDNSLEGTVENLENRPKQLSAAIDWFMNSEEFASHVRQKDAAIIGHSMGAYTALAAAGGRPVSLPRESSDGNSCNVKVEPDSRIGRLVLLAPASVWFKEKGALDEVTVPVLMLTGEKDEITTSFHSDIILNGLSGPNQMQHRMIENGGHFSFLSPFPEKLVRPDFPPSQDPPGFDRASFHQQLNKEIAEFLSE</sequence>
<accession>A0ABY4ENP2</accession>
<dbReference type="SUPFAM" id="SSF53474">
    <property type="entry name" value="alpha/beta-Hydrolases"/>
    <property type="match status" value="1"/>
</dbReference>
<keyword evidence="5" id="KW-1185">Reference proteome</keyword>
<protein>
    <submittedName>
        <fullName evidence="4">Alpha/beta hydrolase</fullName>
    </submittedName>
</protein>
<evidence type="ECO:0000313" key="4">
    <source>
        <dbReference type="EMBL" id="UOQ45814.1"/>
    </source>
</evidence>
<dbReference type="InterPro" id="IPR029058">
    <property type="entry name" value="AB_hydrolase_fold"/>
</dbReference>
<dbReference type="Pfam" id="PF07224">
    <property type="entry name" value="Chlorophyllase"/>
    <property type="match status" value="1"/>
</dbReference>
<dbReference type="EMBL" id="CP095073">
    <property type="protein sequence ID" value="UOQ45814.1"/>
    <property type="molecule type" value="Genomic_DNA"/>
</dbReference>
<gene>
    <name evidence="4" type="ORF">MUN89_07760</name>
</gene>
<dbReference type="PIRSF" id="PIRSF031982">
    <property type="entry name" value="UCP031982_abhydr"/>
    <property type="match status" value="1"/>
</dbReference>
<dbReference type="RefSeq" id="WP_244712692.1">
    <property type="nucleotide sequence ID" value="NZ_CP095073.1"/>
</dbReference>
<dbReference type="InterPro" id="IPR016986">
    <property type="entry name" value="UCP031982_abhydr"/>
</dbReference>
<keyword evidence="1 4" id="KW-0378">Hydrolase</keyword>
<evidence type="ECO:0000256" key="3">
    <source>
        <dbReference type="ARBA" id="ARBA00023098"/>
    </source>
</evidence>